<keyword evidence="7 12" id="KW-1133">Transmembrane helix</keyword>
<evidence type="ECO:0000256" key="8">
    <source>
        <dbReference type="ARBA" id="ARBA00022991"/>
    </source>
</evidence>
<feature type="transmembrane region" description="Helical" evidence="12">
    <location>
        <begin position="147"/>
        <end position="166"/>
    </location>
</feature>
<dbReference type="SMART" id="SM01021">
    <property type="entry name" value="Bac_rhodopsin"/>
    <property type="match status" value="1"/>
</dbReference>
<keyword evidence="10" id="KW-0675">Receptor</keyword>
<evidence type="ECO:0000256" key="5">
    <source>
        <dbReference type="ARBA" id="ARBA00022692"/>
    </source>
</evidence>
<keyword evidence="6 11" id="KW-0681">Retinal protein</keyword>
<dbReference type="SUPFAM" id="SSF81321">
    <property type="entry name" value="Family A G protein-coupled receptor-like"/>
    <property type="match status" value="1"/>
</dbReference>
<name>A0A0R2RIJ6_9BACT</name>
<dbReference type="PANTHER" id="PTHR28286:SF2">
    <property type="entry name" value="BACTERIORHODOPSIN _OPSIN, NOPA (EUROFUNG)"/>
    <property type="match status" value="1"/>
</dbReference>
<dbReference type="PIRSF" id="PIRSF038142">
    <property type="entry name" value="Rhodopsin_bac_prd"/>
    <property type="match status" value="1"/>
</dbReference>
<keyword evidence="3" id="KW-0600">Photoreceptor protein</keyword>
<feature type="transmembrane region" description="Helical" evidence="12">
    <location>
        <begin position="12"/>
        <end position="33"/>
    </location>
</feature>
<evidence type="ECO:0000256" key="2">
    <source>
        <dbReference type="ARBA" id="ARBA00008130"/>
    </source>
</evidence>
<dbReference type="InterPro" id="IPR001425">
    <property type="entry name" value="Arc/bac/fun_rhodopsins"/>
</dbReference>
<feature type="transmembrane region" description="Helical" evidence="12">
    <location>
        <begin position="223"/>
        <end position="244"/>
    </location>
</feature>
<evidence type="ECO:0000256" key="11">
    <source>
        <dbReference type="PIRSR" id="PIRSR038142-50"/>
    </source>
</evidence>
<dbReference type="Gene3D" id="1.20.1070.10">
    <property type="entry name" value="Rhodopsin 7-helix transmembrane proteins"/>
    <property type="match status" value="1"/>
</dbReference>
<keyword evidence="4" id="KW-0716">Sensory transduction</keyword>
<evidence type="ECO:0000256" key="7">
    <source>
        <dbReference type="ARBA" id="ARBA00022989"/>
    </source>
</evidence>
<dbReference type="Proteomes" id="UP000051269">
    <property type="component" value="Unassembled WGS sequence"/>
</dbReference>
<comment type="subcellular location">
    <subcellularLocation>
        <location evidence="1">Membrane</location>
        <topology evidence="1">Multi-pass membrane protein</topology>
    </subcellularLocation>
</comment>
<evidence type="ECO:0000256" key="10">
    <source>
        <dbReference type="ARBA" id="ARBA00023170"/>
    </source>
</evidence>
<protein>
    <submittedName>
        <fullName evidence="13">Rhodopsin</fullName>
    </submittedName>
</protein>
<dbReference type="PANTHER" id="PTHR28286">
    <property type="match status" value="1"/>
</dbReference>
<evidence type="ECO:0000256" key="12">
    <source>
        <dbReference type="SAM" id="Phobius"/>
    </source>
</evidence>
<feature type="transmembrane region" description="Helical" evidence="12">
    <location>
        <begin position="45"/>
        <end position="62"/>
    </location>
</feature>
<evidence type="ECO:0000313" key="13">
    <source>
        <dbReference type="EMBL" id="KRO62527.1"/>
    </source>
</evidence>
<dbReference type="AlphaFoldDB" id="A0A0R2RIJ6"/>
<dbReference type="GO" id="GO:0016020">
    <property type="term" value="C:membrane"/>
    <property type="evidence" value="ECO:0007669"/>
    <property type="project" value="UniProtKB-SubCell"/>
</dbReference>
<organism evidence="13 14">
    <name type="scientific">Verrucomicrobia subdivision 6 bacterium BACL9 MAG-120507-bin52</name>
    <dbReference type="NCBI Taxonomy" id="1655590"/>
    <lineage>
        <taxon>Bacteria</taxon>
        <taxon>Pseudomonadati</taxon>
        <taxon>Verrucomicrobiota</taxon>
        <taxon>Verrucomicrobiia</taxon>
        <taxon>Verrucomicrobiales</taxon>
        <taxon>Verrucomicrobia subdivision 6</taxon>
    </lineage>
</organism>
<reference evidence="13 14" key="1">
    <citation type="submission" date="2015-10" db="EMBL/GenBank/DDBJ databases">
        <title>Metagenome-Assembled Genomes uncover a global brackish microbiome.</title>
        <authorList>
            <person name="Hugerth L.W."/>
            <person name="Larsson J."/>
            <person name="Alneberg J."/>
            <person name="Lindh M.V."/>
            <person name="Legrand C."/>
            <person name="Pinhassi J."/>
            <person name="Andersson A.F."/>
        </authorList>
    </citation>
    <scope>NUCLEOTIDE SEQUENCE [LARGE SCALE GENOMIC DNA]</scope>
    <source>
        <strain evidence="13">BACL18 MAG-120507-bin52</strain>
    </source>
</reference>
<dbReference type="Pfam" id="PF01036">
    <property type="entry name" value="Bac_rhodopsin"/>
    <property type="match status" value="1"/>
</dbReference>
<feature type="modified residue" description="N6-(retinylidene)lysine" evidence="11">
    <location>
        <position position="233"/>
    </location>
</feature>
<evidence type="ECO:0000256" key="4">
    <source>
        <dbReference type="ARBA" id="ARBA00022606"/>
    </source>
</evidence>
<dbReference type="CDD" id="cd15242">
    <property type="entry name" value="7tm_Proteorhodopsin"/>
    <property type="match status" value="1"/>
</dbReference>
<feature type="transmembrane region" description="Helical" evidence="12">
    <location>
        <begin position="187"/>
        <end position="203"/>
    </location>
</feature>
<gene>
    <name evidence="13" type="ORF">ABR82_00170</name>
</gene>
<dbReference type="InterPro" id="IPR017402">
    <property type="entry name" value="Proteorhodopsin"/>
</dbReference>
<comment type="PTM">
    <text evidence="11">Contains one covalently linked retinal chromophore.</text>
</comment>
<keyword evidence="8 11" id="KW-0157">Chromophore</keyword>
<accession>A0A0R2RIJ6</accession>
<evidence type="ECO:0000313" key="14">
    <source>
        <dbReference type="Proteomes" id="UP000051269"/>
    </source>
</evidence>
<evidence type="ECO:0000256" key="1">
    <source>
        <dbReference type="ARBA" id="ARBA00004141"/>
    </source>
</evidence>
<dbReference type="GO" id="GO:0010461">
    <property type="term" value="F:light-activated monoatomic ion channel activity"/>
    <property type="evidence" value="ECO:0007669"/>
    <property type="project" value="InterPro"/>
</dbReference>
<sequence>MLAAAAMKSGDLVGFTFFIGTMAMFAASVFFYFERQTVSDKWKTSLLVSALITTIAAAHYMYMREYWTETFTGNNAGAASPTEFRYIDWLLTVPLMCVEFYLLLKTAGASVNMLWRLIGYSVLMLVAGYVGEVSAKIGQPIRGFENFGWGVISTLGWAGIVYEIFFGEAKQLADGSSDANVRVAFNLLRGFVLIGWAIYPIGYMTLPGNVLSNSTELAANMNVVYNIGDAINKVGFGLVVWNLAKRAK</sequence>
<dbReference type="PRINTS" id="PR00251">
    <property type="entry name" value="BACTRLOPSIN"/>
</dbReference>
<evidence type="ECO:0000256" key="9">
    <source>
        <dbReference type="ARBA" id="ARBA00023136"/>
    </source>
</evidence>
<evidence type="ECO:0000256" key="3">
    <source>
        <dbReference type="ARBA" id="ARBA00022543"/>
    </source>
</evidence>
<keyword evidence="9 12" id="KW-0472">Membrane</keyword>
<dbReference type="EMBL" id="LIBO01000064">
    <property type="protein sequence ID" value="KRO62527.1"/>
    <property type="molecule type" value="Genomic_DNA"/>
</dbReference>
<feature type="transmembrane region" description="Helical" evidence="12">
    <location>
        <begin position="86"/>
        <end position="104"/>
    </location>
</feature>
<proteinExistence type="inferred from homology"/>
<feature type="transmembrane region" description="Helical" evidence="12">
    <location>
        <begin position="113"/>
        <end position="131"/>
    </location>
</feature>
<keyword evidence="5 12" id="KW-0812">Transmembrane</keyword>
<evidence type="ECO:0000256" key="6">
    <source>
        <dbReference type="ARBA" id="ARBA00022925"/>
    </source>
</evidence>
<comment type="similarity">
    <text evidence="2">Belongs to the archaeal/bacterial/fungal opsin family.</text>
</comment>
<dbReference type="GO" id="GO:0009881">
    <property type="term" value="F:photoreceptor activity"/>
    <property type="evidence" value="ECO:0007669"/>
    <property type="project" value="UniProtKB-KW"/>
</dbReference>
<comment type="caution">
    <text evidence="13">The sequence shown here is derived from an EMBL/GenBank/DDBJ whole genome shotgun (WGS) entry which is preliminary data.</text>
</comment>
<dbReference type="GO" id="GO:0007602">
    <property type="term" value="P:phototransduction"/>
    <property type="evidence" value="ECO:0007669"/>
    <property type="project" value="UniProtKB-KW"/>
</dbReference>